<reference evidence="1 2" key="1">
    <citation type="submission" date="2019-11" db="EMBL/GenBank/DDBJ databases">
        <title>Whole genome sequence of Oryza granulata.</title>
        <authorList>
            <person name="Li W."/>
        </authorList>
    </citation>
    <scope>NUCLEOTIDE SEQUENCE [LARGE SCALE GENOMIC DNA]</scope>
    <source>
        <strain evidence="2">cv. Menghai</strain>
        <tissue evidence="1">Leaf</tissue>
    </source>
</reference>
<sequence length="166" mass="17611">MAMGSLLVIERMMMEETDGDEFVLVPDAVSDDEIAHEPRLLAVGYREKSIHANYFAAAAATRQREVFDNDEVELVANASEGSGAVEDDEAVVVDEQEQESMPSGCSAPWGSRPPPPAWPCWSAAAATAAKVAARRDARLDQGISVARAEHAPAPAPAVISFGGCKT</sequence>
<evidence type="ECO:0000313" key="2">
    <source>
        <dbReference type="Proteomes" id="UP000479710"/>
    </source>
</evidence>
<evidence type="ECO:0000313" key="1">
    <source>
        <dbReference type="EMBL" id="KAF0905899.1"/>
    </source>
</evidence>
<comment type="caution">
    <text evidence="1">The sequence shown here is derived from an EMBL/GenBank/DDBJ whole genome shotgun (WGS) entry which is preliminary data.</text>
</comment>
<name>A0A6G1D0H9_9ORYZ</name>
<organism evidence="1 2">
    <name type="scientific">Oryza meyeriana var. granulata</name>
    <dbReference type="NCBI Taxonomy" id="110450"/>
    <lineage>
        <taxon>Eukaryota</taxon>
        <taxon>Viridiplantae</taxon>
        <taxon>Streptophyta</taxon>
        <taxon>Embryophyta</taxon>
        <taxon>Tracheophyta</taxon>
        <taxon>Spermatophyta</taxon>
        <taxon>Magnoliopsida</taxon>
        <taxon>Liliopsida</taxon>
        <taxon>Poales</taxon>
        <taxon>Poaceae</taxon>
        <taxon>BOP clade</taxon>
        <taxon>Oryzoideae</taxon>
        <taxon>Oryzeae</taxon>
        <taxon>Oryzinae</taxon>
        <taxon>Oryza</taxon>
        <taxon>Oryza meyeriana</taxon>
    </lineage>
</organism>
<accession>A0A6G1D0H9</accession>
<protein>
    <submittedName>
        <fullName evidence="1">Uncharacterized protein</fullName>
    </submittedName>
</protein>
<gene>
    <name evidence="1" type="ORF">E2562_008927</name>
</gene>
<dbReference type="AlphaFoldDB" id="A0A6G1D0H9"/>
<dbReference type="Proteomes" id="UP000479710">
    <property type="component" value="Unassembled WGS sequence"/>
</dbReference>
<keyword evidence="2" id="KW-1185">Reference proteome</keyword>
<proteinExistence type="predicted"/>
<dbReference type="EMBL" id="SPHZ02000007">
    <property type="protein sequence ID" value="KAF0905899.1"/>
    <property type="molecule type" value="Genomic_DNA"/>
</dbReference>